<sequence>MRLSVRRALLAAGFALALVLAVQLGQQVLECRAVLGGPLGPRRTMQPEQEDLVMVGMDHVEYRYSKAMPLIFVGGVPRSGTTLMRAMLDAHPEVRCGEETRIIPRVLAMRQAWSKSGREKLRLDEAGVTDEVLDAAMQAFILEVIAKHGEPARVLCNKDPFTLKSSVYLSRLFPNSKFLLMVRDGRASVHSMITRKVTIAGFDLSSYRDCLTKWNKAIEVMYAQCMEVGKDKCLPVYYEQLVLHPRRSLKLILDFLGIAWSDAVLHHEDLIGKPGGVSLSKIERSTDQVIKPVNLEALSKWTGHIPRDVMRDMAQIAPMLARLGYDPYANPPNYGNPDPIVVNNTHRVLKGDYKTPANLKGYFQAMSLSHLYRDGEGHMDDDEDERENFEITDWDLQNEFNPNRQRHWQTKEEATYGVWAERDSDEERPSFGGKRARDYSAPVNFISAGLKKGAAEEAELEDSDDEEKPVKQDEFPKDFGPKKLKTGGNFKPSQKGFAGGTKSFMDFGSWERHTKGIGQKLLQKMGYVPGRGLGKNAQGIINPIEAKQRKGKGAVGAYGSERTTQSLQDFPVVDSEEEAEEEFQKELSQWRKDPSGSKKKPKYSYKTVEELKAKGRISKKLTAPQKELSQVKVIDMTGREQKVYYSYSQISHKHNVPDDGLPPQSQPLPQPGKDAKAPGFALPELEHNLQLLIDLTEQEIIQNDRQLQYERDMVVNLSHELEKMSEVLEHEERVISNLSRVLEMVEECERRLQPNCSNPLTLDECARVFETLQDKYYEEYRMSDRVDLAVAIVYPLMKEYFKEWDPLKDCTYGTEIISKWKSLLENDQLLSHGGQDLSTDAFHRLIWEVWMPFVRSIVTQWQPRNCDPMVDFLDSWVHIIPVWILDNILDQLIFPKLQKEVENWNPLTDTVPIHSWIHPWLPLMQARLEPLYSPIRSKLSSALQKWHPSDSSAKLILQPWKDVFTPGSWEAFMVKNIVPKLGMCLGELVINPHQQHMDAFYWVIDWEGMISVSSLVGLLEKHFFPKWLQVLCSWLSNSPNYEEITKWYLGWKSMFSDQVLAHPSVKDKFNEALDIMNRAVSSNVGAYMQPGARENIAYLTHTERRKDFQYEAMQERREAENMAQRGIGVAASSVPMNFKDLIETKAEEHNIVFMPVIGKRHEGKQLYTFGRIVIYIDRGVVFVQGEKTWVPTSLQSLIDMAK</sequence>
<feature type="signal peptide" evidence="26">
    <location>
        <begin position="1"/>
        <end position="21"/>
    </location>
</feature>
<dbReference type="STRING" id="9838.ENSCDRP00005030199"/>
<evidence type="ECO:0000256" key="1">
    <source>
        <dbReference type="ARBA" id="ARBA00003886"/>
    </source>
</evidence>
<dbReference type="InterPro" id="IPR000467">
    <property type="entry name" value="G_patch_dom"/>
</dbReference>
<evidence type="ECO:0000256" key="23">
    <source>
        <dbReference type="ARBA" id="ARBA00029836"/>
    </source>
</evidence>
<evidence type="ECO:0000256" key="8">
    <source>
        <dbReference type="ARBA" id="ARBA00022591"/>
    </source>
</evidence>
<dbReference type="InterPro" id="IPR045211">
    <property type="entry name" value="TFP11/STIP/Ntr1"/>
</dbReference>
<dbReference type="InterPro" id="IPR027417">
    <property type="entry name" value="P-loop_NTPase"/>
</dbReference>
<keyword evidence="20" id="KW-0539">Nucleus</keyword>
<evidence type="ECO:0000256" key="4">
    <source>
        <dbReference type="ARBA" id="ARBA00009988"/>
    </source>
</evidence>
<evidence type="ECO:0000313" key="28">
    <source>
        <dbReference type="EMBL" id="KAB1255226.1"/>
    </source>
</evidence>
<dbReference type="GO" id="GO:0003676">
    <property type="term" value="F:nucleic acid binding"/>
    <property type="evidence" value="ECO:0007669"/>
    <property type="project" value="InterPro"/>
</dbReference>
<accession>A0A5N4C8M7</accession>
<dbReference type="Proteomes" id="UP000299084">
    <property type="component" value="Unassembled WGS sequence"/>
</dbReference>
<evidence type="ECO:0000256" key="6">
    <source>
        <dbReference type="ARBA" id="ARBA00013262"/>
    </source>
</evidence>
<evidence type="ECO:0000256" key="15">
    <source>
        <dbReference type="ARBA" id="ARBA00023034"/>
    </source>
</evidence>
<dbReference type="PANTHER" id="PTHR23329">
    <property type="entry name" value="TUFTELIN-INTERACTING PROTEIN 11-RELATED"/>
    <property type="match status" value="1"/>
</dbReference>
<dbReference type="Pfam" id="PF13469">
    <property type="entry name" value="Sulfotransfer_3"/>
    <property type="match status" value="1"/>
</dbReference>
<keyword evidence="8" id="KW-0091">Biomineralization</keyword>
<evidence type="ECO:0000256" key="20">
    <source>
        <dbReference type="ARBA" id="ARBA00023242"/>
    </source>
</evidence>
<dbReference type="SMART" id="SM00443">
    <property type="entry name" value="G_patch"/>
    <property type="match status" value="1"/>
</dbReference>
<keyword evidence="17" id="KW-1015">Disulfide bond</keyword>
<keyword evidence="12" id="KW-0747">Spliceosome</keyword>
<evidence type="ECO:0000256" key="14">
    <source>
        <dbReference type="ARBA" id="ARBA00022989"/>
    </source>
</evidence>
<evidence type="ECO:0000256" key="13">
    <source>
        <dbReference type="ARBA" id="ARBA00022968"/>
    </source>
</evidence>
<keyword evidence="18" id="KW-0325">Glycoprotein</keyword>
<dbReference type="GO" id="GO:0000390">
    <property type="term" value="P:spliceosomal complex disassembly"/>
    <property type="evidence" value="ECO:0007669"/>
    <property type="project" value="InterPro"/>
</dbReference>
<dbReference type="Pfam" id="PF12457">
    <property type="entry name" value="TIP_N"/>
    <property type="match status" value="1"/>
</dbReference>
<keyword evidence="19" id="KW-0508">mRNA splicing</keyword>
<dbReference type="InterPro" id="IPR022159">
    <property type="entry name" value="STIP/TFIP11_N"/>
</dbReference>
<keyword evidence="26" id="KW-0732">Signal</keyword>
<comment type="similarity">
    <text evidence="5">Belongs to the TFP11/STIP family.</text>
</comment>
<dbReference type="InterPro" id="IPR022783">
    <property type="entry name" value="GCFC_dom"/>
</dbReference>
<feature type="compositionally biased region" description="Basic and acidic residues" evidence="25">
    <location>
        <begin position="468"/>
        <end position="481"/>
    </location>
</feature>
<dbReference type="GO" id="GO:0071008">
    <property type="term" value="C:U2-type post-mRNA release spliceosomal complex"/>
    <property type="evidence" value="ECO:0007669"/>
    <property type="project" value="TreeGrafter"/>
</dbReference>
<dbReference type="GO" id="GO:0000139">
    <property type="term" value="C:Golgi membrane"/>
    <property type="evidence" value="ECO:0007669"/>
    <property type="project" value="UniProtKB-SubCell"/>
</dbReference>
<evidence type="ECO:0000256" key="25">
    <source>
        <dbReference type="SAM" id="MobiDB-lite"/>
    </source>
</evidence>
<dbReference type="PANTHER" id="PTHR23329:SF1">
    <property type="entry name" value="TUFTELIN-INTERACTING PROTEIN 11"/>
    <property type="match status" value="1"/>
</dbReference>
<feature type="region of interest" description="Disordered" evidence="25">
    <location>
        <begin position="653"/>
        <end position="676"/>
    </location>
</feature>
<evidence type="ECO:0000256" key="16">
    <source>
        <dbReference type="ARBA" id="ARBA00023136"/>
    </source>
</evidence>
<feature type="region of interest" description="Disordered" evidence="25">
    <location>
        <begin position="454"/>
        <end position="501"/>
    </location>
</feature>
<evidence type="ECO:0000256" key="18">
    <source>
        <dbReference type="ARBA" id="ARBA00023180"/>
    </source>
</evidence>
<dbReference type="PROSITE" id="PS50174">
    <property type="entry name" value="G_PATCH"/>
    <property type="match status" value="1"/>
</dbReference>
<proteinExistence type="inferred from homology"/>
<evidence type="ECO:0000256" key="24">
    <source>
        <dbReference type="ARBA" id="ARBA00048460"/>
    </source>
</evidence>
<evidence type="ECO:0000256" key="12">
    <source>
        <dbReference type="ARBA" id="ARBA00022728"/>
    </source>
</evidence>
<evidence type="ECO:0000256" key="9">
    <source>
        <dbReference type="ARBA" id="ARBA00022664"/>
    </source>
</evidence>
<comment type="subcellular location">
    <subcellularLocation>
        <location evidence="3">Golgi apparatus membrane</location>
        <topology evidence="3">Single-pass type II membrane protein</topology>
    </subcellularLocation>
    <subcellularLocation>
        <location evidence="2">Nucleus</location>
    </subcellularLocation>
</comment>
<keyword evidence="13" id="KW-0735">Signal-anchor</keyword>
<evidence type="ECO:0000256" key="17">
    <source>
        <dbReference type="ARBA" id="ARBA00023157"/>
    </source>
</evidence>
<dbReference type="EC" id="2.8.2.20" evidence="6"/>
<dbReference type="EMBL" id="JWIN03000032">
    <property type="protein sequence ID" value="KAB1255226.1"/>
    <property type="molecule type" value="Genomic_DNA"/>
</dbReference>
<reference evidence="28 29" key="1">
    <citation type="journal article" date="2019" name="Mol. Ecol. Resour.">
        <title>Improving Illumina assemblies with Hi-C and long reads: an example with the North African dromedary.</title>
        <authorList>
            <person name="Elbers J.P."/>
            <person name="Rogers M.F."/>
            <person name="Perelman P.L."/>
            <person name="Proskuryakova A.A."/>
            <person name="Serdyukova N.A."/>
            <person name="Johnson W.E."/>
            <person name="Horin P."/>
            <person name="Corander J."/>
            <person name="Murphy D."/>
            <person name="Burger P.A."/>
        </authorList>
    </citation>
    <scope>NUCLEOTIDE SEQUENCE [LARGE SCALE GENOMIC DNA]</scope>
    <source>
        <strain evidence="28">Drom800</strain>
        <tissue evidence="28">Blood</tissue>
    </source>
</reference>
<keyword evidence="14" id="KW-1133">Transmembrane helix</keyword>
<evidence type="ECO:0000256" key="3">
    <source>
        <dbReference type="ARBA" id="ARBA00004323"/>
    </source>
</evidence>
<feature type="compositionally biased region" description="Basic and acidic residues" evidence="25">
    <location>
        <begin position="582"/>
        <end position="596"/>
    </location>
</feature>
<keyword evidence="9" id="KW-0507">mRNA processing</keyword>
<name>A0A5N4C8M7_CAMDR</name>
<feature type="domain" description="G-patch" evidence="27">
    <location>
        <begin position="514"/>
        <end position="560"/>
    </location>
</feature>
<feature type="compositionally biased region" description="Acidic residues" evidence="25">
    <location>
        <begin position="456"/>
        <end position="467"/>
    </location>
</feature>
<feature type="region of interest" description="Disordered" evidence="25">
    <location>
        <begin position="548"/>
        <end position="601"/>
    </location>
</feature>
<evidence type="ECO:0000259" key="27">
    <source>
        <dbReference type="PROSITE" id="PS50174"/>
    </source>
</evidence>
<keyword evidence="10" id="KW-0808">Transferase</keyword>
<evidence type="ECO:0000256" key="11">
    <source>
        <dbReference type="ARBA" id="ARBA00022692"/>
    </source>
</evidence>
<dbReference type="SUPFAM" id="SSF52540">
    <property type="entry name" value="P-loop containing nucleoside triphosphate hydrolases"/>
    <property type="match status" value="1"/>
</dbReference>
<organism evidence="28 29">
    <name type="scientific">Camelus dromedarius</name>
    <name type="common">Dromedary</name>
    <name type="synonym">Arabian camel</name>
    <dbReference type="NCBI Taxonomy" id="9838"/>
    <lineage>
        <taxon>Eukaryota</taxon>
        <taxon>Metazoa</taxon>
        <taxon>Chordata</taxon>
        <taxon>Craniata</taxon>
        <taxon>Vertebrata</taxon>
        <taxon>Euteleostomi</taxon>
        <taxon>Mammalia</taxon>
        <taxon>Eutheria</taxon>
        <taxon>Laurasiatheria</taxon>
        <taxon>Artiodactyla</taxon>
        <taxon>Tylopoda</taxon>
        <taxon>Camelidae</taxon>
        <taxon>Camelus</taxon>
    </lineage>
</organism>
<dbReference type="GO" id="GO:0031214">
    <property type="term" value="P:biomineral tissue development"/>
    <property type="evidence" value="ECO:0007669"/>
    <property type="project" value="UniProtKB-KW"/>
</dbReference>
<comment type="catalytic activity">
    <reaction evidence="24">
        <text>L-tyrosyl-[protein] + 3'-phosphoadenylyl sulfate = O-sulfo-L-tyrosine-[protein] + adenosine 3',5'-bisphosphate + H(+)</text>
        <dbReference type="Rhea" id="RHEA:16801"/>
        <dbReference type="Rhea" id="RHEA-COMP:10136"/>
        <dbReference type="Rhea" id="RHEA-COMP:11688"/>
        <dbReference type="ChEBI" id="CHEBI:15378"/>
        <dbReference type="ChEBI" id="CHEBI:46858"/>
        <dbReference type="ChEBI" id="CHEBI:58339"/>
        <dbReference type="ChEBI" id="CHEBI:58343"/>
        <dbReference type="ChEBI" id="CHEBI:65286"/>
        <dbReference type="EC" id="2.8.2.20"/>
    </reaction>
</comment>
<dbReference type="AlphaFoldDB" id="A0A5N4C8M7"/>
<comment type="function">
    <text evidence="21">Involved in pre-mRNA splicing, specifically in spliceosome disassembly during late-stage splicing events. Intron turnover seems to proceed through reactions in two lariat-intron associated complexes termed Intron Large (IL) and Intron Small (IS). In cooperation with DHX15 seems to mediate the transition of the U2, U5 and U6 snRNP-containing IL complex to the snRNP-free IS complex leading to efficient debranching and turnover of excised introns. May play a role in the differentiation of ameloblasts and odontoblasts or in the forming of the enamel extracellular matrix.</text>
</comment>
<keyword evidence="16" id="KW-0472">Membrane</keyword>
<keyword evidence="29" id="KW-1185">Reference proteome</keyword>
<comment type="function">
    <text evidence="1">Catalyzes the O-sulfation of tyrosine residues within acidic motifs of polypeptides, using 3'-phosphoadenylyl sulfate (PAPS) as cosubstrate.</text>
</comment>
<dbReference type="Pfam" id="PF07842">
    <property type="entry name" value="GCFC"/>
    <property type="match status" value="1"/>
</dbReference>
<keyword evidence="11" id="KW-0812">Transmembrane</keyword>
<dbReference type="GO" id="GO:0008476">
    <property type="term" value="F:protein-tyrosine sulfotransferase activity"/>
    <property type="evidence" value="ECO:0007669"/>
    <property type="project" value="UniProtKB-EC"/>
</dbReference>
<comment type="caution">
    <text evidence="28">The sequence shown here is derived from an EMBL/GenBank/DDBJ whole genome shotgun (WGS) entry which is preliminary data.</text>
</comment>
<feature type="chain" id="PRO_5024449032" description="Tuftelin-interacting protein 11" evidence="26">
    <location>
        <begin position="22"/>
        <end position="1202"/>
    </location>
</feature>
<comment type="similarity">
    <text evidence="4">Belongs to the protein sulfotransferase family.</text>
</comment>
<gene>
    <name evidence="28" type="ORF">Cadr_000028176</name>
</gene>
<protein>
    <recommendedName>
        <fullName evidence="7">Tuftelin-interacting protein 11</fullName>
        <ecNumber evidence="6">2.8.2.20</ecNumber>
    </recommendedName>
    <alternativeName>
        <fullName evidence="23">Septin and tuftelin-interacting protein 1</fullName>
    </alternativeName>
</protein>
<evidence type="ECO:0000256" key="7">
    <source>
        <dbReference type="ARBA" id="ARBA00015137"/>
    </source>
</evidence>
<comment type="subunit">
    <text evidence="22">Identified in the spliceosome C complex. Found in the Intron Large (IL) complex, a post-mRNA release spliceosomal complex containing the excised intron, U2, U5 and U6 snRNPs, and splicing factors. Interacts with TUFT1. Interacts with DHX15; indicative for a recruitment of DHX15 to the IL complex. Interacts with GCFC2.</text>
</comment>
<evidence type="ECO:0000256" key="26">
    <source>
        <dbReference type="SAM" id="SignalP"/>
    </source>
</evidence>
<evidence type="ECO:0000256" key="10">
    <source>
        <dbReference type="ARBA" id="ARBA00022679"/>
    </source>
</evidence>
<dbReference type="Gene3D" id="3.40.50.300">
    <property type="entry name" value="P-loop containing nucleotide triphosphate hydrolases"/>
    <property type="match status" value="1"/>
</dbReference>
<dbReference type="FunFam" id="3.40.50.300:FF:000290">
    <property type="entry name" value="Protein-tyrosine sulfotransferase"/>
    <property type="match status" value="1"/>
</dbReference>
<evidence type="ECO:0000313" key="29">
    <source>
        <dbReference type="Proteomes" id="UP000299084"/>
    </source>
</evidence>
<keyword evidence="15" id="KW-0333">Golgi apparatus</keyword>
<evidence type="ECO:0000256" key="22">
    <source>
        <dbReference type="ARBA" id="ARBA00026086"/>
    </source>
</evidence>
<evidence type="ECO:0000256" key="5">
    <source>
        <dbReference type="ARBA" id="ARBA00010900"/>
    </source>
</evidence>
<evidence type="ECO:0000256" key="2">
    <source>
        <dbReference type="ARBA" id="ARBA00004123"/>
    </source>
</evidence>
<evidence type="ECO:0000256" key="21">
    <source>
        <dbReference type="ARBA" id="ARBA00024931"/>
    </source>
</evidence>
<evidence type="ECO:0000256" key="19">
    <source>
        <dbReference type="ARBA" id="ARBA00023187"/>
    </source>
</evidence>
<dbReference type="Pfam" id="PF01585">
    <property type="entry name" value="G-patch"/>
    <property type="match status" value="1"/>
</dbReference>